<feature type="transmembrane region" description="Helical" evidence="7">
    <location>
        <begin position="273"/>
        <end position="299"/>
    </location>
</feature>
<dbReference type="PANTHER" id="PTHR43163">
    <property type="entry name" value="DIPEPTIDE TRANSPORT SYSTEM PERMEASE PROTEIN DPPB-RELATED"/>
    <property type="match status" value="1"/>
</dbReference>
<evidence type="ECO:0000313" key="10">
    <source>
        <dbReference type="Proteomes" id="UP000002318"/>
    </source>
</evidence>
<evidence type="ECO:0000256" key="1">
    <source>
        <dbReference type="ARBA" id="ARBA00004651"/>
    </source>
</evidence>
<dbReference type="PROSITE" id="PS50928">
    <property type="entry name" value="ABC_TM1"/>
    <property type="match status" value="1"/>
</dbReference>
<dbReference type="HOGENOM" id="CLU_036879_0_0_12"/>
<dbReference type="Pfam" id="PF19300">
    <property type="entry name" value="BPD_transp_1_N"/>
    <property type="match status" value="1"/>
</dbReference>
<evidence type="ECO:0000259" key="8">
    <source>
        <dbReference type="PROSITE" id="PS50928"/>
    </source>
</evidence>
<accession>E1R4E0</accession>
<keyword evidence="5 7" id="KW-1133">Transmembrane helix</keyword>
<dbReference type="Pfam" id="PF00528">
    <property type="entry name" value="BPD_transp_1"/>
    <property type="match status" value="1"/>
</dbReference>
<dbReference type="InterPro" id="IPR045621">
    <property type="entry name" value="BPD_transp_1_N"/>
</dbReference>
<keyword evidence="6 7" id="KW-0472">Membrane</keyword>
<dbReference type="GO" id="GO:0055085">
    <property type="term" value="P:transmembrane transport"/>
    <property type="evidence" value="ECO:0007669"/>
    <property type="project" value="InterPro"/>
</dbReference>
<protein>
    <submittedName>
        <fullName evidence="9">Binding-protein-dependent transport systems inner membrane component</fullName>
    </submittedName>
</protein>
<organism evidence="9 10">
    <name type="scientific">Sediminispirochaeta smaragdinae (strain DSM 11293 / JCM 15392 / SEBR 4228)</name>
    <name type="common">Spirochaeta smaragdinae</name>
    <dbReference type="NCBI Taxonomy" id="573413"/>
    <lineage>
        <taxon>Bacteria</taxon>
        <taxon>Pseudomonadati</taxon>
        <taxon>Spirochaetota</taxon>
        <taxon>Spirochaetia</taxon>
        <taxon>Spirochaetales</taxon>
        <taxon>Spirochaetaceae</taxon>
        <taxon>Sediminispirochaeta</taxon>
    </lineage>
</organism>
<dbReference type="SUPFAM" id="SSF161098">
    <property type="entry name" value="MetI-like"/>
    <property type="match status" value="1"/>
</dbReference>
<dbReference type="PANTHER" id="PTHR43163:SF6">
    <property type="entry name" value="DIPEPTIDE TRANSPORT SYSTEM PERMEASE PROTEIN DPPB-RELATED"/>
    <property type="match status" value="1"/>
</dbReference>
<feature type="transmembrane region" description="Helical" evidence="7">
    <location>
        <begin position="161"/>
        <end position="183"/>
    </location>
</feature>
<evidence type="ECO:0000256" key="5">
    <source>
        <dbReference type="ARBA" id="ARBA00022989"/>
    </source>
</evidence>
<feature type="domain" description="ABC transmembrane type-1" evidence="8">
    <location>
        <begin position="95"/>
        <end position="296"/>
    </location>
</feature>
<evidence type="ECO:0000256" key="2">
    <source>
        <dbReference type="ARBA" id="ARBA00022448"/>
    </source>
</evidence>
<feature type="transmembrane region" description="Helical" evidence="7">
    <location>
        <begin position="134"/>
        <end position="155"/>
    </location>
</feature>
<dbReference type="EMBL" id="CP002116">
    <property type="protein sequence ID" value="ADK81681.1"/>
    <property type="molecule type" value="Genomic_DNA"/>
</dbReference>
<feature type="transmembrane region" description="Helical" evidence="7">
    <location>
        <begin position="99"/>
        <end position="122"/>
    </location>
</feature>
<gene>
    <name evidence="9" type="ordered locus">Spirs_2571</name>
</gene>
<dbReference type="GO" id="GO:0005886">
    <property type="term" value="C:plasma membrane"/>
    <property type="evidence" value="ECO:0007669"/>
    <property type="project" value="UniProtKB-SubCell"/>
</dbReference>
<keyword evidence="10" id="KW-1185">Reference proteome</keyword>
<dbReference type="STRING" id="573413.Spirs_2571"/>
<dbReference type="OrthoDB" id="9806409at2"/>
<dbReference type="RefSeq" id="WP_013255143.1">
    <property type="nucleotide sequence ID" value="NC_014364.1"/>
</dbReference>
<dbReference type="CDD" id="cd06261">
    <property type="entry name" value="TM_PBP2"/>
    <property type="match status" value="1"/>
</dbReference>
<dbReference type="Proteomes" id="UP000002318">
    <property type="component" value="Chromosome"/>
</dbReference>
<evidence type="ECO:0000256" key="7">
    <source>
        <dbReference type="RuleBase" id="RU363032"/>
    </source>
</evidence>
<evidence type="ECO:0000256" key="3">
    <source>
        <dbReference type="ARBA" id="ARBA00022475"/>
    </source>
</evidence>
<keyword evidence="2 7" id="KW-0813">Transport</keyword>
<keyword evidence="3" id="KW-1003">Cell membrane</keyword>
<evidence type="ECO:0000313" key="9">
    <source>
        <dbReference type="EMBL" id="ADK81681.1"/>
    </source>
</evidence>
<keyword evidence="4 7" id="KW-0812">Transmembrane</keyword>
<evidence type="ECO:0000256" key="6">
    <source>
        <dbReference type="ARBA" id="ARBA00023136"/>
    </source>
</evidence>
<evidence type="ECO:0000256" key="4">
    <source>
        <dbReference type="ARBA" id="ARBA00022692"/>
    </source>
</evidence>
<comment type="similarity">
    <text evidence="7">Belongs to the binding-protein-dependent transport system permease family.</text>
</comment>
<reference evidence="9 10" key="1">
    <citation type="journal article" date="2010" name="Stand. Genomic Sci.">
        <title>Complete genome sequence of Spirochaeta smaragdinae type strain (SEBR 4228).</title>
        <authorList>
            <person name="Mavromatis K."/>
            <person name="Yasawong M."/>
            <person name="Chertkov O."/>
            <person name="Lapidus A."/>
            <person name="Lucas S."/>
            <person name="Nolan M."/>
            <person name="Del Rio T.G."/>
            <person name="Tice H."/>
            <person name="Cheng J.F."/>
            <person name="Pitluck S."/>
            <person name="Liolios K."/>
            <person name="Ivanova N."/>
            <person name="Tapia R."/>
            <person name="Han C."/>
            <person name="Bruce D."/>
            <person name="Goodwin L."/>
            <person name="Pati A."/>
            <person name="Chen A."/>
            <person name="Palaniappan K."/>
            <person name="Land M."/>
            <person name="Hauser L."/>
            <person name="Chang Y.J."/>
            <person name="Jeffries C.D."/>
            <person name="Detter J.C."/>
            <person name="Rohde M."/>
            <person name="Brambilla E."/>
            <person name="Spring S."/>
            <person name="Goker M."/>
            <person name="Sikorski J."/>
            <person name="Woyke T."/>
            <person name="Bristow J."/>
            <person name="Eisen J.A."/>
            <person name="Markowitz V."/>
            <person name="Hugenholtz P."/>
            <person name="Klenk H.P."/>
            <person name="Kyrpides N.C."/>
        </authorList>
    </citation>
    <scope>NUCLEOTIDE SEQUENCE [LARGE SCALE GENOMIC DNA]</scope>
    <source>
        <strain evidence="10">DSM 11293 / JCM 15392 / SEBR 4228</strain>
    </source>
</reference>
<dbReference type="InterPro" id="IPR035906">
    <property type="entry name" value="MetI-like_sf"/>
</dbReference>
<dbReference type="KEGG" id="ssm:Spirs_2571"/>
<comment type="subcellular location">
    <subcellularLocation>
        <location evidence="1 7">Cell membrane</location>
        <topology evidence="1 7">Multi-pass membrane protein</topology>
    </subcellularLocation>
</comment>
<dbReference type="AlphaFoldDB" id="E1R4E0"/>
<name>E1R4E0_SEDSS</name>
<feature type="transmembrane region" description="Helical" evidence="7">
    <location>
        <begin position="9"/>
        <end position="30"/>
    </location>
</feature>
<dbReference type="Gene3D" id="1.10.3720.10">
    <property type="entry name" value="MetI-like"/>
    <property type="match status" value="1"/>
</dbReference>
<sequence>MVKYILKRVLFVIPVVLGISFFIFLIMSLAPGDPAQLILGTEASPAAIAAKRAELGLDDPLLVRYVNYMKGVVQGDFGFSWYNKFNVLSEFGARLPNTLTLGMMAMAISALVGIPLGIFAAVRQNSVFDYTSMVVAMIFTSMPSFWFGLMAQVYIALKLGWLPATGVGSLKHFVLPAITLAAAQLASQVRMTRTSILEVIKQDYVRTARSKGASERRVIIKHVLRNGLLPVITQLGLSFALLLGGAIVTETVFAIPGVASLLISAVKLRDVPVVTGIVIIIACFVGFANLLVDLLYAVVDPRVKHGYLS</sequence>
<feature type="transmembrane region" description="Helical" evidence="7">
    <location>
        <begin position="227"/>
        <end position="253"/>
    </location>
</feature>
<dbReference type="eggNOG" id="COG0601">
    <property type="taxonomic scope" value="Bacteria"/>
</dbReference>
<proteinExistence type="inferred from homology"/>
<dbReference type="InterPro" id="IPR000515">
    <property type="entry name" value="MetI-like"/>
</dbReference>